<proteinExistence type="predicted"/>
<dbReference type="Proteomes" id="UP000708208">
    <property type="component" value="Unassembled WGS sequence"/>
</dbReference>
<protein>
    <submittedName>
        <fullName evidence="2">Uncharacterized protein</fullName>
    </submittedName>
</protein>
<evidence type="ECO:0000313" key="2">
    <source>
        <dbReference type="EMBL" id="CAG7816269.1"/>
    </source>
</evidence>
<comment type="caution">
    <text evidence="2">The sequence shown here is derived from an EMBL/GenBank/DDBJ whole genome shotgun (WGS) entry which is preliminary data.</text>
</comment>
<organism evidence="2 3">
    <name type="scientific">Allacma fusca</name>
    <dbReference type="NCBI Taxonomy" id="39272"/>
    <lineage>
        <taxon>Eukaryota</taxon>
        <taxon>Metazoa</taxon>
        <taxon>Ecdysozoa</taxon>
        <taxon>Arthropoda</taxon>
        <taxon>Hexapoda</taxon>
        <taxon>Collembola</taxon>
        <taxon>Symphypleona</taxon>
        <taxon>Sminthuridae</taxon>
        <taxon>Allacma</taxon>
    </lineage>
</organism>
<reference evidence="2" key="1">
    <citation type="submission" date="2021-06" db="EMBL/GenBank/DDBJ databases">
        <authorList>
            <person name="Hodson N. C."/>
            <person name="Mongue J. A."/>
            <person name="Jaron S. K."/>
        </authorList>
    </citation>
    <scope>NUCLEOTIDE SEQUENCE</scope>
</reference>
<accession>A0A8J2PJI0</accession>
<sequence>MIRAVLLAALVYTVSAGVISGPAVLAAPGLVAAGGVSYASGPALGAPLLGRVTYNAPEVNIVKQPITIDQPEIHYKAVPTLVQPQVTYISQPVVAHQTLIAQPAIGVHKIHL</sequence>
<evidence type="ECO:0000313" key="3">
    <source>
        <dbReference type="Proteomes" id="UP000708208"/>
    </source>
</evidence>
<feature type="signal peptide" evidence="1">
    <location>
        <begin position="1"/>
        <end position="16"/>
    </location>
</feature>
<evidence type="ECO:0000256" key="1">
    <source>
        <dbReference type="SAM" id="SignalP"/>
    </source>
</evidence>
<dbReference type="OrthoDB" id="8195132at2759"/>
<name>A0A8J2PJI0_9HEXA</name>
<dbReference type="EMBL" id="CAJVCH010365604">
    <property type="protein sequence ID" value="CAG7816269.1"/>
    <property type="molecule type" value="Genomic_DNA"/>
</dbReference>
<feature type="chain" id="PRO_5035295384" evidence="1">
    <location>
        <begin position="17"/>
        <end position="112"/>
    </location>
</feature>
<gene>
    <name evidence="2" type="ORF">AFUS01_LOCUS26896</name>
</gene>
<keyword evidence="3" id="KW-1185">Reference proteome</keyword>
<dbReference type="AlphaFoldDB" id="A0A8J2PJI0"/>
<keyword evidence="1" id="KW-0732">Signal</keyword>